<dbReference type="OrthoDB" id="6288582at2759"/>
<feature type="region of interest" description="Disordered" evidence="1">
    <location>
        <begin position="42"/>
        <end position="77"/>
    </location>
</feature>
<dbReference type="AlphaFoldDB" id="A0A3S5B9F8"/>
<feature type="compositionally biased region" description="Polar residues" evidence="1">
    <location>
        <begin position="174"/>
        <end position="185"/>
    </location>
</feature>
<feature type="compositionally biased region" description="Low complexity" evidence="1">
    <location>
        <begin position="151"/>
        <end position="172"/>
    </location>
</feature>
<dbReference type="Proteomes" id="UP000784294">
    <property type="component" value="Unassembled WGS sequence"/>
</dbReference>
<evidence type="ECO:0000313" key="2">
    <source>
        <dbReference type="EMBL" id="VEL37639.1"/>
    </source>
</evidence>
<gene>
    <name evidence="2" type="ORF">PXEA_LOCUS31079</name>
</gene>
<feature type="compositionally biased region" description="Low complexity" evidence="1">
    <location>
        <begin position="50"/>
        <end position="76"/>
    </location>
</feature>
<protein>
    <submittedName>
        <fullName evidence="2">Uncharacterized protein</fullName>
    </submittedName>
</protein>
<comment type="caution">
    <text evidence="2">The sequence shown here is derived from an EMBL/GenBank/DDBJ whole genome shotgun (WGS) entry which is preliminary data.</text>
</comment>
<keyword evidence="3" id="KW-1185">Reference proteome</keyword>
<accession>A0A3S5B9F8</accession>
<feature type="compositionally biased region" description="Polar residues" evidence="1">
    <location>
        <begin position="244"/>
        <end position="260"/>
    </location>
</feature>
<feature type="compositionally biased region" description="Basic residues" evidence="1">
    <location>
        <begin position="194"/>
        <end position="205"/>
    </location>
</feature>
<evidence type="ECO:0000256" key="1">
    <source>
        <dbReference type="SAM" id="MobiDB-lite"/>
    </source>
</evidence>
<evidence type="ECO:0000313" key="3">
    <source>
        <dbReference type="Proteomes" id="UP000784294"/>
    </source>
</evidence>
<name>A0A3S5B9F8_9PLAT</name>
<feature type="region of interest" description="Disordered" evidence="1">
    <location>
        <begin position="115"/>
        <end position="320"/>
    </location>
</feature>
<proteinExistence type="predicted"/>
<feature type="compositionally biased region" description="Low complexity" evidence="1">
    <location>
        <begin position="206"/>
        <end position="221"/>
    </location>
</feature>
<reference evidence="2" key="1">
    <citation type="submission" date="2018-11" db="EMBL/GenBank/DDBJ databases">
        <authorList>
            <consortium name="Pathogen Informatics"/>
        </authorList>
    </citation>
    <scope>NUCLEOTIDE SEQUENCE</scope>
</reference>
<dbReference type="EMBL" id="CAAALY010255562">
    <property type="protein sequence ID" value="VEL37639.1"/>
    <property type="molecule type" value="Genomic_DNA"/>
</dbReference>
<feature type="compositionally biased region" description="Low complexity" evidence="1">
    <location>
        <begin position="120"/>
        <end position="134"/>
    </location>
</feature>
<sequence>MVSNSGPPLPMPMRVPVGHLVQQIIDDEGILTHVILSPFPPVQSSPCPPSSTSSATTVANSISTSSTSAPAVPLSTGADTNSADLSLAQSYKQQQINESSHYYQALPQVHQPHSVYPAVSSSTQPPSTSTQPTSARQHHPPVLSMHHQHHSAQTQQQQQLLLLKQQSQQPHLTHTYSPSYSHTQPLSQNAHSHANSHSHLHHSHYLRPPSHPHIISHSRPSAPARLHSSRGPCHVDGVSAPSGRVSNAQQPAPARGQTSSPSPPAPRSVQSSCQSMAGPRALLRRPVGSNVPIVQEKSIPVHGKRTEPPMFDQEERGKAF</sequence>
<organism evidence="2 3">
    <name type="scientific">Protopolystoma xenopodis</name>
    <dbReference type="NCBI Taxonomy" id="117903"/>
    <lineage>
        <taxon>Eukaryota</taxon>
        <taxon>Metazoa</taxon>
        <taxon>Spiralia</taxon>
        <taxon>Lophotrochozoa</taxon>
        <taxon>Platyhelminthes</taxon>
        <taxon>Monogenea</taxon>
        <taxon>Polyopisthocotylea</taxon>
        <taxon>Polystomatidea</taxon>
        <taxon>Polystomatidae</taxon>
        <taxon>Protopolystoma</taxon>
    </lineage>
</organism>